<feature type="domain" description="Nudix hydrolase" evidence="2">
    <location>
        <begin position="1"/>
        <end position="142"/>
    </location>
</feature>
<dbReference type="EMBL" id="UHFG01000004">
    <property type="protein sequence ID" value="SUN51693.1"/>
    <property type="molecule type" value="Genomic_DNA"/>
</dbReference>
<dbReference type="InterPro" id="IPR015797">
    <property type="entry name" value="NUDIX_hydrolase-like_dom_sf"/>
</dbReference>
<evidence type="ECO:0000256" key="1">
    <source>
        <dbReference type="ARBA" id="ARBA00022801"/>
    </source>
</evidence>
<reference evidence="3 4" key="1">
    <citation type="submission" date="2018-06" db="EMBL/GenBank/DDBJ databases">
        <authorList>
            <consortium name="Pathogen Informatics"/>
            <person name="Doyle S."/>
        </authorList>
    </citation>
    <scope>NUCLEOTIDE SEQUENCE [LARGE SCALE GENOMIC DNA]</scope>
    <source>
        <strain evidence="3 4">NCTC4670</strain>
    </source>
</reference>
<protein>
    <submittedName>
        <fullName evidence="3">7,8-dihydro-8-oxoguanine triphosphatase</fullName>
        <ecNumber evidence="3">3.6.1.-</ecNumber>
    </submittedName>
</protein>
<gene>
    <name evidence="3" type="primary">mutT_2</name>
    <name evidence="3" type="ORF">NCTC4670_02140</name>
</gene>
<evidence type="ECO:0000313" key="3">
    <source>
        <dbReference type="EMBL" id="SUN51693.1"/>
    </source>
</evidence>
<proteinExistence type="predicted"/>
<dbReference type="PROSITE" id="PS00893">
    <property type="entry name" value="NUDIX_BOX"/>
    <property type="match status" value="1"/>
</dbReference>
<dbReference type="PROSITE" id="PS51462">
    <property type="entry name" value="NUDIX"/>
    <property type="match status" value="1"/>
</dbReference>
<dbReference type="InterPro" id="IPR000086">
    <property type="entry name" value="NUDIX_hydrolase_dom"/>
</dbReference>
<dbReference type="RefSeq" id="WP_115246777.1">
    <property type="nucleotide sequence ID" value="NZ_JAIEZZ010000014.1"/>
</dbReference>
<sequence length="146" mass="16343">MTSLTQACVFSGVKIALMQDQHLVTILRDNKSTIPFPDTWDLPGGGREGLETPFECVQREVMEELGIGISQDMVVWEKAYQGVMNPEIYSIFMVAMISKDLVKAIHFGEEGQAYKLVSVKDFLADKKAVPQLQERLAAYLAEKSDQ</sequence>
<dbReference type="Gene3D" id="3.90.79.10">
    <property type="entry name" value="Nucleoside Triphosphate Pyrophosphohydrolase"/>
    <property type="match status" value="1"/>
</dbReference>
<dbReference type="Proteomes" id="UP000254797">
    <property type="component" value="Unassembled WGS sequence"/>
</dbReference>
<dbReference type="AlphaFoldDB" id="A0A380JXV8"/>
<dbReference type="GO" id="GO:0016787">
    <property type="term" value="F:hydrolase activity"/>
    <property type="evidence" value="ECO:0007669"/>
    <property type="project" value="UniProtKB-KW"/>
</dbReference>
<keyword evidence="1 3" id="KW-0378">Hydrolase</keyword>
<organism evidence="3 4">
    <name type="scientific">Streptococcus dysgalactiae subsp. dysgalactiae</name>
    <dbReference type="NCBI Taxonomy" id="99822"/>
    <lineage>
        <taxon>Bacteria</taxon>
        <taxon>Bacillati</taxon>
        <taxon>Bacillota</taxon>
        <taxon>Bacilli</taxon>
        <taxon>Lactobacillales</taxon>
        <taxon>Streptococcaceae</taxon>
        <taxon>Streptococcus</taxon>
    </lineage>
</organism>
<dbReference type="InterPro" id="IPR020084">
    <property type="entry name" value="NUDIX_hydrolase_CS"/>
</dbReference>
<dbReference type="Pfam" id="PF00293">
    <property type="entry name" value="NUDIX"/>
    <property type="match status" value="1"/>
</dbReference>
<accession>A0A380JXV8</accession>
<dbReference type="CDD" id="cd04682">
    <property type="entry name" value="NUDIX_Hydrolase"/>
    <property type="match status" value="1"/>
</dbReference>
<name>A0A380JXV8_STRDY</name>
<dbReference type="SUPFAM" id="SSF55811">
    <property type="entry name" value="Nudix"/>
    <property type="match status" value="1"/>
</dbReference>
<evidence type="ECO:0000313" key="4">
    <source>
        <dbReference type="Proteomes" id="UP000254797"/>
    </source>
</evidence>
<dbReference type="EC" id="3.6.1.-" evidence="3"/>
<evidence type="ECO:0000259" key="2">
    <source>
        <dbReference type="PROSITE" id="PS51462"/>
    </source>
</evidence>